<reference evidence="3" key="1">
    <citation type="submission" date="2020-12" db="EMBL/GenBank/DDBJ databases">
        <title>The genome sequence of Inhella sp. 1Y17.</title>
        <authorList>
            <person name="Liu Y."/>
        </authorList>
    </citation>
    <scope>NUCLEOTIDE SEQUENCE</scope>
    <source>
        <strain evidence="3">1Y17</strain>
    </source>
</reference>
<organism evidence="3 4">
    <name type="scientific">Inhella proteolytica</name>
    <dbReference type="NCBI Taxonomy" id="2795029"/>
    <lineage>
        <taxon>Bacteria</taxon>
        <taxon>Pseudomonadati</taxon>
        <taxon>Pseudomonadota</taxon>
        <taxon>Betaproteobacteria</taxon>
        <taxon>Burkholderiales</taxon>
        <taxon>Sphaerotilaceae</taxon>
        <taxon>Inhella</taxon>
    </lineage>
</organism>
<evidence type="ECO:0000313" key="3">
    <source>
        <dbReference type="EMBL" id="MBH9578882.1"/>
    </source>
</evidence>
<name>A0A931NFK2_9BURK</name>
<keyword evidence="2" id="KW-0732">Signal</keyword>
<proteinExistence type="predicted"/>
<accession>A0A931NFK2</accession>
<feature type="chain" id="PRO_5036750635" evidence="2">
    <location>
        <begin position="25"/>
        <end position="304"/>
    </location>
</feature>
<keyword evidence="4" id="KW-1185">Reference proteome</keyword>
<evidence type="ECO:0000313" key="4">
    <source>
        <dbReference type="Proteomes" id="UP000613266"/>
    </source>
</evidence>
<comment type="caution">
    <text evidence="3">The sequence shown here is derived from an EMBL/GenBank/DDBJ whole genome shotgun (WGS) entry which is preliminary data.</text>
</comment>
<gene>
    <name evidence="3" type="ORF">I7X39_18480</name>
</gene>
<feature type="region of interest" description="Disordered" evidence="1">
    <location>
        <begin position="283"/>
        <end position="304"/>
    </location>
</feature>
<dbReference type="EMBL" id="JAEDAK010000015">
    <property type="protein sequence ID" value="MBH9578882.1"/>
    <property type="molecule type" value="Genomic_DNA"/>
</dbReference>
<sequence length="304" mass="35190">MSRLRMLLALLALLALCSTMPARADDAEAPKRRPNPPWIDRPLGYRYIVFFHDGMGAEVAREVANEWHEDGRDHRSGGFSWPRYFEPRHRIRTDGNPRYDLVIHLIEFDEEGWVRTPHSYSKPLRLRFNHLLTVALSSGDDPYDPFDRLGKWFHGFEDSDNWAPTLCGFSERPDGLNSNDRDYLYGPMYRHDDQRPSFGCREWAHQLKSASRPYIDVTSYRPKAPPSDTYIKEFVGWARFGDNKPVIGLHMGHWYCLLDCPGGDAPGRIANIKLWAARNGWPAPKPPKRMPMFPDPLQRRGAED</sequence>
<evidence type="ECO:0000256" key="1">
    <source>
        <dbReference type="SAM" id="MobiDB-lite"/>
    </source>
</evidence>
<feature type="signal peptide" evidence="2">
    <location>
        <begin position="1"/>
        <end position="24"/>
    </location>
</feature>
<dbReference type="AlphaFoldDB" id="A0A931NFK2"/>
<protein>
    <submittedName>
        <fullName evidence="3">Uncharacterized protein</fullName>
    </submittedName>
</protein>
<evidence type="ECO:0000256" key="2">
    <source>
        <dbReference type="SAM" id="SignalP"/>
    </source>
</evidence>
<dbReference type="Proteomes" id="UP000613266">
    <property type="component" value="Unassembled WGS sequence"/>
</dbReference>